<evidence type="ECO:0000259" key="15">
    <source>
        <dbReference type="Pfam" id="PF02563"/>
    </source>
</evidence>
<evidence type="ECO:0000256" key="13">
    <source>
        <dbReference type="ARBA" id="ARBA00023237"/>
    </source>
</evidence>
<keyword evidence="10" id="KW-0626">Porin</keyword>
<dbReference type="Gene3D" id="3.10.560.10">
    <property type="entry name" value="Outer membrane lipoprotein wza domain like"/>
    <property type="match status" value="2"/>
</dbReference>
<dbReference type="AlphaFoldDB" id="A0A6S7AV31"/>
<dbReference type="GO" id="GO:0009279">
    <property type="term" value="C:cell outer membrane"/>
    <property type="evidence" value="ECO:0007669"/>
    <property type="project" value="UniProtKB-SubCell"/>
</dbReference>
<dbReference type="Pfam" id="PF22461">
    <property type="entry name" value="SLBB_2"/>
    <property type="match status" value="2"/>
</dbReference>
<dbReference type="InterPro" id="IPR054765">
    <property type="entry name" value="SLBB_dom"/>
</dbReference>
<dbReference type="Proteomes" id="UP000494115">
    <property type="component" value="Unassembled WGS sequence"/>
</dbReference>
<dbReference type="GO" id="GO:0046930">
    <property type="term" value="C:pore complex"/>
    <property type="evidence" value="ECO:0007669"/>
    <property type="project" value="UniProtKB-KW"/>
</dbReference>
<comment type="similarity">
    <text evidence="2">Belongs to the BexD/CtrA/VexA family.</text>
</comment>
<keyword evidence="4" id="KW-1134">Transmembrane beta strand</keyword>
<dbReference type="PANTHER" id="PTHR33619:SF3">
    <property type="entry name" value="POLYSACCHARIDE EXPORT PROTEIN GFCE-RELATED"/>
    <property type="match status" value="1"/>
</dbReference>
<dbReference type="InterPro" id="IPR049712">
    <property type="entry name" value="Poly_export"/>
</dbReference>
<evidence type="ECO:0000256" key="10">
    <source>
        <dbReference type="ARBA" id="ARBA00023114"/>
    </source>
</evidence>
<keyword evidence="6" id="KW-0812">Transmembrane</keyword>
<evidence type="ECO:0000256" key="7">
    <source>
        <dbReference type="ARBA" id="ARBA00022729"/>
    </source>
</evidence>
<keyword evidence="7" id="KW-0732">Signal</keyword>
<evidence type="ECO:0000256" key="14">
    <source>
        <dbReference type="ARBA" id="ARBA00023288"/>
    </source>
</evidence>
<evidence type="ECO:0000256" key="11">
    <source>
        <dbReference type="ARBA" id="ARBA00023136"/>
    </source>
</evidence>
<gene>
    <name evidence="17" type="ORF">LMG28138_00468</name>
</gene>
<sequence>MGGRQVDKEGTQSTFHLYNHKVQGGQTMLIRTTVAVTCLATLLAACAPGPWLDKARLQDDLDARPTTEVYPVQQITADVIMQQVRKVAVEQASSLPSDMTKWDYKIGTDDILGVTVWDHPELSSTSPTSVPESVVGAPPLPTSNIVPADSNGHRVGSDGAIFFPTLGRVKVEGMSIETVREKFVKLLGKNIRDPQVDVRVLAYRSQRVQMTGEVKNPGTMSVTDVPLTLVDAIARAGGETTNADLSRLHLTRDGKTMTIDAQSILEHGRMKENVLLKAGDVVNVPDRSDARVFVLGEVTKPQTVQIARAGLTLADALASVNSIDVRAADPRQIYVIRGAAENLQKPTVYRLDMTQIDALLLQTQFALQPLDVVYVGTSSAVRFNRVLEQITPSLATLFYTKALVFPGNY</sequence>
<dbReference type="PANTHER" id="PTHR33619">
    <property type="entry name" value="POLYSACCHARIDE EXPORT PROTEIN GFCE-RELATED"/>
    <property type="match status" value="1"/>
</dbReference>
<keyword evidence="13" id="KW-0998">Cell outer membrane</keyword>
<evidence type="ECO:0000256" key="12">
    <source>
        <dbReference type="ARBA" id="ARBA00023139"/>
    </source>
</evidence>
<evidence type="ECO:0000313" key="18">
    <source>
        <dbReference type="Proteomes" id="UP000494115"/>
    </source>
</evidence>
<evidence type="ECO:0000313" key="17">
    <source>
        <dbReference type="EMBL" id="CAB3778397.1"/>
    </source>
</evidence>
<keyword evidence="11" id="KW-0472">Membrane</keyword>
<comment type="subcellular location">
    <subcellularLocation>
        <location evidence="1">Cell outer membrane</location>
        <topology evidence="1">Multi-pass membrane protein</topology>
    </subcellularLocation>
</comment>
<feature type="domain" description="SLBB" evidence="16">
    <location>
        <begin position="291"/>
        <end position="375"/>
    </location>
</feature>
<evidence type="ECO:0000256" key="4">
    <source>
        <dbReference type="ARBA" id="ARBA00022452"/>
    </source>
</evidence>
<evidence type="ECO:0000256" key="5">
    <source>
        <dbReference type="ARBA" id="ARBA00022597"/>
    </source>
</evidence>
<evidence type="ECO:0000256" key="9">
    <source>
        <dbReference type="ARBA" id="ARBA00023065"/>
    </source>
</evidence>
<evidence type="ECO:0000256" key="1">
    <source>
        <dbReference type="ARBA" id="ARBA00004571"/>
    </source>
</evidence>
<feature type="domain" description="Polysaccharide export protein N-terminal" evidence="15">
    <location>
        <begin position="101"/>
        <end position="200"/>
    </location>
</feature>
<dbReference type="Pfam" id="PF02563">
    <property type="entry name" value="Poly_export"/>
    <property type="match status" value="1"/>
</dbReference>
<evidence type="ECO:0000256" key="6">
    <source>
        <dbReference type="ARBA" id="ARBA00022692"/>
    </source>
</evidence>
<keyword evidence="18" id="KW-1185">Reference proteome</keyword>
<dbReference type="GO" id="GO:0015159">
    <property type="term" value="F:polysaccharide transmembrane transporter activity"/>
    <property type="evidence" value="ECO:0007669"/>
    <property type="project" value="InterPro"/>
</dbReference>
<protein>
    <submittedName>
        <fullName evidence="17">Uncharacterized protein</fullName>
    </submittedName>
</protein>
<name>A0A6S7AV31_9BURK</name>
<feature type="domain" description="SLBB" evidence="16">
    <location>
        <begin position="206"/>
        <end position="284"/>
    </location>
</feature>
<keyword evidence="12" id="KW-0564">Palmitate</keyword>
<dbReference type="GO" id="GO:0015288">
    <property type="term" value="F:porin activity"/>
    <property type="evidence" value="ECO:0007669"/>
    <property type="project" value="UniProtKB-KW"/>
</dbReference>
<organism evidence="17 18">
    <name type="scientific">Pararobbsia alpina</name>
    <dbReference type="NCBI Taxonomy" id="621374"/>
    <lineage>
        <taxon>Bacteria</taxon>
        <taxon>Pseudomonadati</taxon>
        <taxon>Pseudomonadota</taxon>
        <taxon>Betaproteobacteria</taxon>
        <taxon>Burkholderiales</taxon>
        <taxon>Burkholderiaceae</taxon>
        <taxon>Pararobbsia</taxon>
    </lineage>
</organism>
<keyword evidence="9" id="KW-0406">Ion transport</keyword>
<keyword evidence="14" id="KW-0449">Lipoprotein</keyword>
<evidence type="ECO:0000256" key="2">
    <source>
        <dbReference type="ARBA" id="ARBA00009450"/>
    </source>
</evidence>
<evidence type="ECO:0000256" key="8">
    <source>
        <dbReference type="ARBA" id="ARBA00023047"/>
    </source>
</evidence>
<dbReference type="Gene3D" id="3.30.1950.10">
    <property type="entry name" value="wza like domain"/>
    <property type="match status" value="1"/>
</dbReference>
<dbReference type="InterPro" id="IPR003715">
    <property type="entry name" value="Poly_export_N"/>
</dbReference>
<keyword evidence="8" id="KW-0625">Polysaccharide transport</keyword>
<evidence type="ECO:0000259" key="16">
    <source>
        <dbReference type="Pfam" id="PF22461"/>
    </source>
</evidence>
<keyword evidence="5" id="KW-0762">Sugar transport</keyword>
<dbReference type="GO" id="GO:0006811">
    <property type="term" value="P:monoatomic ion transport"/>
    <property type="evidence" value="ECO:0007669"/>
    <property type="project" value="UniProtKB-KW"/>
</dbReference>
<keyword evidence="3" id="KW-0813">Transport</keyword>
<accession>A0A6S7AV31</accession>
<proteinExistence type="inferred from homology"/>
<reference evidence="17 18" key="1">
    <citation type="submission" date="2020-04" db="EMBL/GenBank/DDBJ databases">
        <authorList>
            <person name="De Canck E."/>
        </authorList>
    </citation>
    <scope>NUCLEOTIDE SEQUENCE [LARGE SCALE GENOMIC DNA]</scope>
    <source>
        <strain evidence="17 18">LMG 28138</strain>
    </source>
</reference>
<evidence type="ECO:0000256" key="3">
    <source>
        <dbReference type="ARBA" id="ARBA00022448"/>
    </source>
</evidence>
<dbReference type="EMBL" id="CADIKM010000002">
    <property type="protein sequence ID" value="CAB3778397.1"/>
    <property type="molecule type" value="Genomic_DNA"/>
</dbReference>